<keyword evidence="2" id="KW-1185">Reference proteome</keyword>
<reference evidence="1 2" key="1">
    <citation type="submission" date="2019-03" db="EMBL/GenBank/DDBJ databases">
        <title>Deep-cultivation of Planctomycetes and their phenomic and genomic characterization uncovers novel biology.</title>
        <authorList>
            <person name="Wiegand S."/>
            <person name="Jogler M."/>
            <person name="Boedeker C."/>
            <person name="Pinto D."/>
            <person name="Vollmers J."/>
            <person name="Rivas-Marin E."/>
            <person name="Kohn T."/>
            <person name="Peeters S.H."/>
            <person name="Heuer A."/>
            <person name="Rast P."/>
            <person name="Oberbeckmann S."/>
            <person name="Bunk B."/>
            <person name="Jeske O."/>
            <person name="Meyerdierks A."/>
            <person name="Storesund J.E."/>
            <person name="Kallscheuer N."/>
            <person name="Luecker S."/>
            <person name="Lage O.M."/>
            <person name="Pohl T."/>
            <person name="Merkel B.J."/>
            <person name="Hornburger P."/>
            <person name="Mueller R.-W."/>
            <person name="Bruemmer F."/>
            <person name="Labrenz M."/>
            <person name="Spormann A.M."/>
            <person name="Op den Camp H."/>
            <person name="Overmann J."/>
            <person name="Amann R."/>
            <person name="Jetten M.S.M."/>
            <person name="Mascher T."/>
            <person name="Medema M.H."/>
            <person name="Devos D.P."/>
            <person name="Kaster A.-K."/>
            <person name="Ovreas L."/>
            <person name="Rohde M."/>
            <person name="Galperin M.Y."/>
            <person name="Jogler C."/>
        </authorList>
    </citation>
    <scope>NUCLEOTIDE SEQUENCE [LARGE SCALE GENOMIC DNA]</scope>
    <source>
        <strain evidence="1 2">Enr17</strain>
    </source>
</reference>
<protein>
    <submittedName>
        <fullName evidence="1">Uncharacterized protein</fullName>
    </submittedName>
</protein>
<dbReference type="AlphaFoldDB" id="A0A518IKK8"/>
<dbReference type="RefSeq" id="WP_145313276.1">
    <property type="nucleotide sequence ID" value="NZ_CP037452.1"/>
</dbReference>
<evidence type="ECO:0000313" key="1">
    <source>
        <dbReference type="EMBL" id="QDV53620.1"/>
    </source>
</evidence>
<dbReference type="Proteomes" id="UP000318313">
    <property type="component" value="Chromosome"/>
</dbReference>
<name>A0A518IKK8_9PLAN</name>
<sequence length="371" mass="42613">MLDPWVSLLDIVKLFSELEEGNAERLNTFLAENDRRVISDGRSYLAFTHDVERRDSYGKTSYRDRQPEEGGDARQVLVVVDKVCPAMNYWEILIPLKTRVTVLAWNENVLTVTTEEETLDVPVERFAVLKKKKPKRMEFVPEEELEQLYECLAGRAEITVEEDRSAKSPKDFEGTIWYSKYPFEVDQKKSGLTHCYNIGLDEWYWGLGVTSFDREDLDLDLDEDGCPDDGPTFETFFEIPGCASWMEFKKAKIKLSEDEAEDNSNVYIGWHLSVSQQKLTLKKLNPRSVQVDGSWKTYEYDDPAAKMKLASPIPFRGLKVVLENHPDKEHQPAALKLAEQHLASTYDLSLFEDPEISGAVVMFSLKSENEN</sequence>
<dbReference type="KEGG" id="gfm:Enr17x_57010"/>
<evidence type="ECO:0000313" key="2">
    <source>
        <dbReference type="Proteomes" id="UP000318313"/>
    </source>
</evidence>
<gene>
    <name evidence="1" type="ORF">Enr17x_57010</name>
</gene>
<organism evidence="1 2">
    <name type="scientific">Gimesia fumaroli</name>
    <dbReference type="NCBI Taxonomy" id="2527976"/>
    <lineage>
        <taxon>Bacteria</taxon>
        <taxon>Pseudomonadati</taxon>
        <taxon>Planctomycetota</taxon>
        <taxon>Planctomycetia</taxon>
        <taxon>Planctomycetales</taxon>
        <taxon>Planctomycetaceae</taxon>
        <taxon>Gimesia</taxon>
    </lineage>
</organism>
<accession>A0A518IKK8</accession>
<proteinExistence type="predicted"/>
<dbReference type="EMBL" id="CP037452">
    <property type="protein sequence ID" value="QDV53620.1"/>
    <property type="molecule type" value="Genomic_DNA"/>
</dbReference>